<evidence type="ECO:0000313" key="3">
    <source>
        <dbReference type="Proteomes" id="UP000076630"/>
    </source>
</evidence>
<evidence type="ECO:0000256" key="1">
    <source>
        <dbReference type="SAM" id="Phobius"/>
    </source>
</evidence>
<feature type="transmembrane region" description="Helical" evidence="1">
    <location>
        <begin position="7"/>
        <end position="25"/>
    </location>
</feature>
<proteinExistence type="predicted"/>
<keyword evidence="1" id="KW-1133">Transmembrane helix</keyword>
<protein>
    <submittedName>
        <fullName evidence="2">Uncharacterized protein</fullName>
    </submittedName>
</protein>
<sequence length="161" mass="19024">MKVAIKVIIYIFIISILYIGVSIAVSKNQKFVIYFFVKNDNISIAKENHIFVKEIDSLVIDDKQWIIFQSKFCFYKSYGFLELFKHKVCPEELSWVKIELLEENNHDNRRNYYVSYNKMKKTSLFNDYNGCISKEGEVLIIDIYDSEEKLIKSSSFLVKGK</sequence>
<dbReference type="Proteomes" id="UP000076630">
    <property type="component" value="Unassembled WGS sequence"/>
</dbReference>
<keyword evidence="1" id="KW-0472">Membrane</keyword>
<evidence type="ECO:0000313" key="2">
    <source>
        <dbReference type="EMBL" id="KZE77349.1"/>
    </source>
</evidence>
<keyword evidence="1" id="KW-0812">Transmembrane</keyword>
<dbReference type="EMBL" id="LQNU01000072">
    <property type="protein sequence ID" value="KZE77349.1"/>
    <property type="molecule type" value="Genomic_DNA"/>
</dbReference>
<reference evidence="2 3" key="1">
    <citation type="submission" date="2016-01" db="EMBL/GenBank/DDBJ databases">
        <title>Whole genome sequencing of Myroides marinus L41.</title>
        <authorList>
            <person name="Hong K.W."/>
        </authorList>
    </citation>
    <scope>NUCLEOTIDE SEQUENCE [LARGE SCALE GENOMIC DNA]</scope>
    <source>
        <strain evidence="2 3">L41</strain>
    </source>
</reference>
<dbReference type="OrthoDB" id="9949639at2"/>
<gene>
    <name evidence="2" type="ORF">AV926_01055</name>
</gene>
<dbReference type="AlphaFoldDB" id="A0A161RZX7"/>
<dbReference type="RefSeq" id="WP_038987024.1">
    <property type="nucleotide sequence ID" value="NZ_JACAJN010000012.1"/>
</dbReference>
<name>A0A161RZX7_9FLAO</name>
<keyword evidence="3" id="KW-1185">Reference proteome</keyword>
<accession>A0A161RZX7</accession>
<organism evidence="2 3">
    <name type="scientific">Myroides marinus</name>
    <dbReference type="NCBI Taxonomy" id="703342"/>
    <lineage>
        <taxon>Bacteria</taxon>
        <taxon>Pseudomonadati</taxon>
        <taxon>Bacteroidota</taxon>
        <taxon>Flavobacteriia</taxon>
        <taxon>Flavobacteriales</taxon>
        <taxon>Flavobacteriaceae</taxon>
        <taxon>Myroides</taxon>
    </lineage>
</organism>
<comment type="caution">
    <text evidence="2">The sequence shown here is derived from an EMBL/GenBank/DDBJ whole genome shotgun (WGS) entry which is preliminary data.</text>
</comment>